<keyword evidence="2" id="KW-1185">Reference proteome</keyword>
<reference evidence="1 2" key="1">
    <citation type="submission" date="2021-06" db="EMBL/GenBank/DDBJ databases">
        <authorList>
            <person name="Palmer J.M."/>
        </authorList>
    </citation>
    <scope>NUCLEOTIDE SEQUENCE [LARGE SCALE GENOMIC DNA]</scope>
    <source>
        <strain evidence="1 2">GA_2019</strain>
        <tissue evidence="1">Muscle</tissue>
    </source>
</reference>
<proteinExistence type="predicted"/>
<evidence type="ECO:0000313" key="1">
    <source>
        <dbReference type="EMBL" id="MEQ2165124.1"/>
    </source>
</evidence>
<protein>
    <recommendedName>
        <fullName evidence="3">Transposase</fullName>
    </recommendedName>
</protein>
<dbReference type="PANTHER" id="PTHR12848">
    <property type="entry name" value="REGULATORY-ASSOCIATED PROTEIN OF MTOR"/>
    <property type="match status" value="1"/>
</dbReference>
<sequence>IPGRLNDRRTPLGELNWIFTAITDTIAWNVLPRDLFQKLFRQDLLVASLFRNFLLAERIMRSYNCTPVSSPRLPPTYMHAMW</sequence>
<evidence type="ECO:0000313" key="2">
    <source>
        <dbReference type="Proteomes" id="UP001476798"/>
    </source>
</evidence>
<gene>
    <name evidence="1" type="ORF">GOODEAATRI_013787</name>
</gene>
<dbReference type="PANTHER" id="PTHR12848:SF16">
    <property type="entry name" value="REGULATORY-ASSOCIATED PROTEIN OF MTOR"/>
    <property type="match status" value="1"/>
</dbReference>
<dbReference type="EMBL" id="JAHRIO010020933">
    <property type="protein sequence ID" value="MEQ2165124.1"/>
    <property type="molecule type" value="Genomic_DNA"/>
</dbReference>
<comment type="caution">
    <text evidence="1">The sequence shown here is derived from an EMBL/GenBank/DDBJ whole genome shotgun (WGS) entry which is preliminary data.</text>
</comment>
<name>A0ABV0N169_9TELE</name>
<accession>A0ABV0N169</accession>
<organism evidence="1 2">
    <name type="scientific">Goodea atripinnis</name>
    <dbReference type="NCBI Taxonomy" id="208336"/>
    <lineage>
        <taxon>Eukaryota</taxon>
        <taxon>Metazoa</taxon>
        <taxon>Chordata</taxon>
        <taxon>Craniata</taxon>
        <taxon>Vertebrata</taxon>
        <taxon>Euteleostomi</taxon>
        <taxon>Actinopterygii</taxon>
        <taxon>Neopterygii</taxon>
        <taxon>Teleostei</taxon>
        <taxon>Neoteleostei</taxon>
        <taxon>Acanthomorphata</taxon>
        <taxon>Ovalentaria</taxon>
        <taxon>Atherinomorphae</taxon>
        <taxon>Cyprinodontiformes</taxon>
        <taxon>Goodeidae</taxon>
        <taxon>Goodea</taxon>
    </lineage>
</organism>
<dbReference type="InterPro" id="IPR004083">
    <property type="entry name" value="Raptor"/>
</dbReference>
<dbReference type="Proteomes" id="UP001476798">
    <property type="component" value="Unassembled WGS sequence"/>
</dbReference>
<feature type="non-terminal residue" evidence="1">
    <location>
        <position position="1"/>
    </location>
</feature>
<dbReference type="PRINTS" id="PR01547">
    <property type="entry name" value="YEAST176DUF"/>
</dbReference>
<evidence type="ECO:0008006" key="3">
    <source>
        <dbReference type="Google" id="ProtNLM"/>
    </source>
</evidence>